<comment type="caution">
    <text evidence="4">The sequence shown here is derived from an EMBL/GenBank/DDBJ whole genome shotgun (WGS) entry which is preliminary data.</text>
</comment>
<evidence type="ECO:0000313" key="4">
    <source>
        <dbReference type="EMBL" id="OGX88990.1"/>
    </source>
</evidence>
<name>A0A1G1TDQ1_9BACT</name>
<reference evidence="4 5" key="1">
    <citation type="submission" date="2016-08" db="EMBL/GenBank/DDBJ databases">
        <title>Hymenobacter coccineus sp. nov., Hymenobacter lapidarius sp. nov. and Hymenobacter glacialis sp. nov., isolated from Antarctic soil.</title>
        <authorList>
            <person name="Sedlacek I."/>
            <person name="Kralova S."/>
            <person name="Kyrova K."/>
            <person name="Maslanova I."/>
            <person name="Stankova E."/>
            <person name="Vrbovska V."/>
            <person name="Nemec M."/>
            <person name="Bartak M."/>
            <person name="Svec P."/>
            <person name="Busse H.-J."/>
            <person name="Pantucek R."/>
        </authorList>
    </citation>
    <scope>NUCLEOTIDE SEQUENCE [LARGE SCALE GENOMIC DNA]</scope>
    <source>
        <strain evidence="4 5">CCM 8649</strain>
    </source>
</reference>
<keyword evidence="2" id="KW-0720">Serine protease</keyword>
<keyword evidence="5" id="KW-1185">Reference proteome</keyword>
<organism evidence="4 5">
    <name type="scientific">Hymenobacter coccineus</name>
    <dbReference type="NCBI Taxonomy" id="1908235"/>
    <lineage>
        <taxon>Bacteria</taxon>
        <taxon>Pseudomonadati</taxon>
        <taxon>Bacteroidota</taxon>
        <taxon>Cytophagia</taxon>
        <taxon>Cytophagales</taxon>
        <taxon>Hymenobacteraceae</taxon>
        <taxon>Hymenobacter</taxon>
    </lineage>
</organism>
<dbReference type="InterPro" id="IPR029058">
    <property type="entry name" value="AB_hydrolase_fold"/>
</dbReference>
<dbReference type="AlphaFoldDB" id="A0A1G1TDQ1"/>
<gene>
    <name evidence="4" type="ORF">BEN49_01260</name>
</gene>
<dbReference type="Proteomes" id="UP000177506">
    <property type="component" value="Unassembled WGS sequence"/>
</dbReference>
<dbReference type="GO" id="GO:0004252">
    <property type="term" value="F:serine-type endopeptidase activity"/>
    <property type="evidence" value="ECO:0007669"/>
    <property type="project" value="TreeGrafter"/>
</dbReference>
<accession>A0A1G1TDQ1</accession>
<keyword evidence="1" id="KW-0378">Hydrolase</keyword>
<protein>
    <recommendedName>
        <fullName evidence="3">Peptidase S9 prolyl oligopeptidase catalytic domain-containing protein</fullName>
    </recommendedName>
</protein>
<dbReference type="PANTHER" id="PTHR42776">
    <property type="entry name" value="SERINE PEPTIDASE S9 FAMILY MEMBER"/>
    <property type="match status" value="1"/>
</dbReference>
<dbReference type="SUPFAM" id="SSF82171">
    <property type="entry name" value="DPP6 N-terminal domain-like"/>
    <property type="match status" value="1"/>
</dbReference>
<evidence type="ECO:0000313" key="5">
    <source>
        <dbReference type="Proteomes" id="UP000177506"/>
    </source>
</evidence>
<dbReference type="GO" id="GO:0006508">
    <property type="term" value="P:proteolysis"/>
    <property type="evidence" value="ECO:0007669"/>
    <property type="project" value="InterPro"/>
</dbReference>
<dbReference type="Pfam" id="PF00326">
    <property type="entry name" value="Peptidase_S9"/>
    <property type="match status" value="1"/>
</dbReference>
<dbReference type="EMBL" id="MDZA01000312">
    <property type="protein sequence ID" value="OGX88990.1"/>
    <property type="molecule type" value="Genomic_DNA"/>
</dbReference>
<feature type="domain" description="Peptidase S9 prolyl oligopeptidase catalytic" evidence="3">
    <location>
        <begin position="456"/>
        <end position="665"/>
    </location>
</feature>
<evidence type="ECO:0000256" key="1">
    <source>
        <dbReference type="ARBA" id="ARBA00022801"/>
    </source>
</evidence>
<dbReference type="Gene3D" id="2.120.10.30">
    <property type="entry name" value="TolB, C-terminal domain"/>
    <property type="match status" value="2"/>
</dbReference>
<dbReference type="PANTHER" id="PTHR42776:SF27">
    <property type="entry name" value="DIPEPTIDYL PEPTIDASE FAMILY MEMBER 6"/>
    <property type="match status" value="1"/>
</dbReference>
<dbReference type="InterPro" id="IPR011659">
    <property type="entry name" value="WD40"/>
</dbReference>
<dbReference type="SUPFAM" id="SSF53474">
    <property type="entry name" value="alpha/beta-Hydrolases"/>
    <property type="match status" value="1"/>
</dbReference>
<proteinExistence type="predicted"/>
<dbReference type="InterPro" id="IPR011042">
    <property type="entry name" value="6-blade_b-propeller_TolB-like"/>
</dbReference>
<evidence type="ECO:0000259" key="3">
    <source>
        <dbReference type="Pfam" id="PF00326"/>
    </source>
</evidence>
<dbReference type="Pfam" id="PF07676">
    <property type="entry name" value="PD40"/>
    <property type="match status" value="2"/>
</dbReference>
<sequence>MLLLAALPTTGLRAQSHPFELADLAKLTGLTDPQFSPDGKRVAVVTSVPDYDEDRFLTSLVLVDVANGQQRVLAGPRSGLSQPRWSPSGQEIAFLLKTGTGKDAAPQLFALALAGGEPRQLTHAPKGVQHYAWRPDGSAFAYVTADEPAKQAGPADKGYDAFEVGDNDFLLGAAPTASHIWLVPAAGGEAKRLTSGPWSLPVTIPPGAPSSPLSWSPDGQSLAFVRVPTPHSGDNRQRSIQVLNVADGSIRPLTQRPLLESYPAFSPDGKQVAYWYPSQGKYTNISEVWVTPAGGGEGHDLTLALDRDVARSIWMPDGKTLLLGGLDGDRTSLWIQPIKGGAARKLALGTVSPAWSYWVEANVGRTGGIAFVGSSPDRPAELYYLASASAAPKRLTNFNGAVQALQLGKAETRTWQSDGFRHDGQLTYPANYVAGKKYPLVLVVHGGPYSASTAVFSSLSQLFAGRGYFTFEPNYRGSIHQGNAYKAAIYKDFGAGPGRDVMAGLAQLKRSGLVDTARIGVSGWSYGGFMTAWLLGHYPAQWKAGVAGAAATDWEDQYNLADGSTQWGELIGESPWLNEANAQAYRAQSAMSAASKIKAPTLILANTADPRVPITQSYKLFHALKDNGVATKFIAWPVPAHNASDPVRQRERNRFWLDWMDTYLQPGTAAVAPAPKSTGGN</sequence>
<evidence type="ECO:0000256" key="2">
    <source>
        <dbReference type="ARBA" id="ARBA00022825"/>
    </source>
</evidence>
<dbReference type="Gene3D" id="3.40.50.1820">
    <property type="entry name" value="alpha/beta hydrolase"/>
    <property type="match status" value="1"/>
</dbReference>
<keyword evidence="2" id="KW-0645">Protease</keyword>
<dbReference type="InterPro" id="IPR001375">
    <property type="entry name" value="Peptidase_S9_cat"/>
</dbReference>